<dbReference type="STRING" id="872970.SAMN04488134_101136"/>
<evidence type="ECO:0000259" key="10">
    <source>
        <dbReference type="Pfam" id="PF02870"/>
    </source>
</evidence>
<feature type="domain" description="Methylated-DNA-[protein]-cysteine S-methyltransferase DNA binding" evidence="9">
    <location>
        <begin position="92"/>
        <end position="170"/>
    </location>
</feature>
<dbReference type="Proteomes" id="UP000199300">
    <property type="component" value="Unassembled WGS sequence"/>
</dbReference>
<dbReference type="InterPro" id="IPR036217">
    <property type="entry name" value="MethylDNA_cys_MeTrfase_DNAb"/>
</dbReference>
<dbReference type="PROSITE" id="PS00374">
    <property type="entry name" value="MGMT"/>
    <property type="match status" value="1"/>
</dbReference>
<sequence length="177" mass="20647">MDKQQQEIVYWSVYLYNETQFYLLATARGLCYMGSPNSSFEEARLWAEKKLHYHQLKQDDKQFAFYKAQLTDYFNGKSTQLRFPTELIGTTFQLQVWRALEQIPYGETRSYSDIAQIIKRPQAVRAVGRAIGANPLLVVVPCHRVMGKRGHLTGFRAGLPFKRYLLLHEQTEIETSF</sequence>
<organism evidence="11 12">
    <name type="scientific">Amphibacillus marinus</name>
    <dbReference type="NCBI Taxonomy" id="872970"/>
    <lineage>
        <taxon>Bacteria</taxon>
        <taxon>Bacillati</taxon>
        <taxon>Bacillota</taxon>
        <taxon>Bacilli</taxon>
        <taxon>Bacillales</taxon>
        <taxon>Bacillaceae</taxon>
        <taxon>Amphibacillus</taxon>
    </lineage>
</organism>
<dbReference type="OrthoDB" id="9802228at2"/>
<dbReference type="PANTHER" id="PTHR10815">
    <property type="entry name" value="METHYLATED-DNA--PROTEIN-CYSTEINE METHYLTRANSFERASE"/>
    <property type="match status" value="1"/>
</dbReference>
<keyword evidence="6" id="KW-0227">DNA damage</keyword>
<dbReference type="Gene3D" id="1.10.10.10">
    <property type="entry name" value="Winged helix-like DNA-binding domain superfamily/Winged helix DNA-binding domain"/>
    <property type="match status" value="1"/>
</dbReference>
<evidence type="ECO:0000256" key="8">
    <source>
        <dbReference type="ARBA" id="ARBA00049348"/>
    </source>
</evidence>
<dbReference type="CDD" id="cd06445">
    <property type="entry name" value="ATase"/>
    <property type="match status" value="1"/>
</dbReference>
<keyword evidence="7" id="KW-0234">DNA repair</keyword>
<accession>A0A1H8GQS3</accession>
<dbReference type="AlphaFoldDB" id="A0A1H8GQS3"/>
<dbReference type="PANTHER" id="PTHR10815:SF12">
    <property type="entry name" value="METHYLATED-DNA--PROTEIN-CYSTEINE METHYLTRANSFERASE, INDUCIBLE"/>
    <property type="match status" value="1"/>
</dbReference>
<dbReference type="SUPFAM" id="SSF53155">
    <property type="entry name" value="Methylated DNA-protein cysteine methyltransferase domain"/>
    <property type="match status" value="1"/>
</dbReference>
<evidence type="ECO:0000256" key="5">
    <source>
        <dbReference type="ARBA" id="ARBA00022679"/>
    </source>
</evidence>
<reference evidence="11 12" key="1">
    <citation type="submission" date="2016-10" db="EMBL/GenBank/DDBJ databases">
        <authorList>
            <person name="de Groot N.N."/>
        </authorList>
    </citation>
    <scope>NUCLEOTIDE SEQUENCE [LARGE SCALE GENOMIC DNA]</scope>
    <source>
        <strain evidence="11 12">CGMCC 1.10434</strain>
    </source>
</reference>
<gene>
    <name evidence="11" type="ORF">SAMN04488134_101136</name>
</gene>
<comment type="catalytic activity">
    <reaction evidence="1">
        <text>a 4-O-methyl-thymidine in DNA + L-cysteinyl-[protein] = a thymidine in DNA + S-methyl-L-cysteinyl-[protein]</text>
        <dbReference type="Rhea" id="RHEA:53428"/>
        <dbReference type="Rhea" id="RHEA-COMP:10131"/>
        <dbReference type="Rhea" id="RHEA-COMP:10132"/>
        <dbReference type="Rhea" id="RHEA-COMP:13555"/>
        <dbReference type="Rhea" id="RHEA-COMP:13556"/>
        <dbReference type="ChEBI" id="CHEBI:29950"/>
        <dbReference type="ChEBI" id="CHEBI:82612"/>
        <dbReference type="ChEBI" id="CHEBI:137386"/>
        <dbReference type="ChEBI" id="CHEBI:137387"/>
        <dbReference type="EC" id="2.1.1.63"/>
    </reaction>
</comment>
<dbReference type="FunFam" id="1.10.10.10:FF:000214">
    <property type="entry name" value="Methylated-DNA--protein-cysteine methyltransferase"/>
    <property type="match status" value="1"/>
</dbReference>
<dbReference type="NCBIfam" id="TIGR00589">
    <property type="entry name" value="ogt"/>
    <property type="match status" value="1"/>
</dbReference>
<dbReference type="GO" id="GO:0032259">
    <property type="term" value="P:methylation"/>
    <property type="evidence" value="ECO:0007669"/>
    <property type="project" value="UniProtKB-KW"/>
</dbReference>
<evidence type="ECO:0000256" key="6">
    <source>
        <dbReference type="ARBA" id="ARBA00022763"/>
    </source>
</evidence>
<dbReference type="InterPro" id="IPR036631">
    <property type="entry name" value="MGMT_N_sf"/>
</dbReference>
<evidence type="ECO:0000256" key="1">
    <source>
        <dbReference type="ARBA" id="ARBA00001286"/>
    </source>
</evidence>
<dbReference type="EMBL" id="FODJ01000001">
    <property type="protein sequence ID" value="SEN46084.1"/>
    <property type="molecule type" value="Genomic_DNA"/>
</dbReference>
<dbReference type="InterPro" id="IPR036388">
    <property type="entry name" value="WH-like_DNA-bd_sf"/>
</dbReference>
<comment type="similarity">
    <text evidence="2">Belongs to the MGMT family.</text>
</comment>
<dbReference type="InterPro" id="IPR014048">
    <property type="entry name" value="MethylDNA_cys_MeTrfase_DNA-bd"/>
</dbReference>
<dbReference type="Pfam" id="PF01035">
    <property type="entry name" value="DNA_binding_1"/>
    <property type="match status" value="1"/>
</dbReference>
<dbReference type="InterPro" id="IPR001497">
    <property type="entry name" value="MethylDNA_cys_MeTrfase_AS"/>
</dbReference>
<dbReference type="EC" id="2.1.1.63" evidence="3"/>
<keyword evidence="5 11" id="KW-0808">Transferase</keyword>
<protein>
    <recommendedName>
        <fullName evidence="3">methylated-DNA--[protein]-cysteine S-methyltransferase</fullName>
        <ecNumber evidence="3">2.1.1.63</ecNumber>
    </recommendedName>
</protein>
<evidence type="ECO:0000313" key="12">
    <source>
        <dbReference type="Proteomes" id="UP000199300"/>
    </source>
</evidence>
<comment type="catalytic activity">
    <reaction evidence="8">
        <text>a 6-O-methyl-2'-deoxyguanosine in DNA + L-cysteinyl-[protein] = S-methyl-L-cysteinyl-[protein] + a 2'-deoxyguanosine in DNA</text>
        <dbReference type="Rhea" id="RHEA:24000"/>
        <dbReference type="Rhea" id="RHEA-COMP:10131"/>
        <dbReference type="Rhea" id="RHEA-COMP:10132"/>
        <dbReference type="Rhea" id="RHEA-COMP:11367"/>
        <dbReference type="Rhea" id="RHEA-COMP:11368"/>
        <dbReference type="ChEBI" id="CHEBI:29950"/>
        <dbReference type="ChEBI" id="CHEBI:82612"/>
        <dbReference type="ChEBI" id="CHEBI:85445"/>
        <dbReference type="ChEBI" id="CHEBI:85448"/>
        <dbReference type="EC" id="2.1.1.63"/>
    </reaction>
</comment>
<dbReference type="InterPro" id="IPR008332">
    <property type="entry name" value="MethylG_MeTrfase_N"/>
</dbReference>
<dbReference type="RefSeq" id="WP_091493604.1">
    <property type="nucleotide sequence ID" value="NZ_FODJ01000001.1"/>
</dbReference>
<evidence type="ECO:0000259" key="9">
    <source>
        <dbReference type="Pfam" id="PF01035"/>
    </source>
</evidence>
<dbReference type="GO" id="GO:0003908">
    <property type="term" value="F:methylated-DNA-[protein]-cysteine S-methyltransferase activity"/>
    <property type="evidence" value="ECO:0007669"/>
    <property type="project" value="UniProtKB-EC"/>
</dbReference>
<dbReference type="GO" id="GO:0006281">
    <property type="term" value="P:DNA repair"/>
    <property type="evidence" value="ECO:0007669"/>
    <property type="project" value="UniProtKB-KW"/>
</dbReference>
<name>A0A1H8GQS3_9BACI</name>
<keyword evidence="4 11" id="KW-0489">Methyltransferase</keyword>
<feature type="domain" description="Methylguanine DNA methyltransferase ribonuclease-like" evidence="10">
    <location>
        <begin position="20"/>
        <end position="87"/>
    </location>
</feature>
<dbReference type="Pfam" id="PF02870">
    <property type="entry name" value="Methyltransf_1N"/>
    <property type="match status" value="1"/>
</dbReference>
<keyword evidence="12" id="KW-1185">Reference proteome</keyword>
<evidence type="ECO:0000256" key="7">
    <source>
        <dbReference type="ARBA" id="ARBA00023204"/>
    </source>
</evidence>
<evidence type="ECO:0000256" key="2">
    <source>
        <dbReference type="ARBA" id="ARBA00008711"/>
    </source>
</evidence>
<dbReference type="SUPFAM" id="SSF46767">
    <property type="entry name" value="Methylated DNA-protein cysteine methyltransferase, C-terminal domain"/>
    <property type="match status" value="1"/>
</dbReference>
<proteinExistence type="inferred from homology"/>
<evidence type="ECO:0000256" key="3">
    <source>
        <dbReference type="ARBA" id="ARBA00011918"/>
    </source>
</evidence>
<evidence type="ECO:0000256" key="4">
    <source>
        <dbReference type="ARBA" id="ARBA00022603"/>
    </source>
</evidence>
<evidence type="ECO:0000313" key="11">
    <source>
        <dbReference type="EMBL" id="SEN46084.1"/>
    </source>
</evidence>